<reference evidence="2 3" key="1">
    <citation type="submission" date="2014-07" db="EMBL/GenBank/DDBJ databases">
        <authorList>
            <person name="McCorrison J."/>
            <person name="Sanka R."/>
            <person name="Torralba M."/>
            <person name="Gillis M."/>
            <person name="Haft D.H."/>
            <person name="Methe B."/>
            <person name="Sutton G."/>
            <person name="Nelson K.E."/>
        </authorList>
    </citation>
    <scope>NUCLEOTIDE SEQUENCE [LARGE SCALE GENOMIC DNA]</scope>
    <source>
        <strain evidence="2 3">DNF00011</strain>
    </source>
</reference>
<proteinExistence type="predicted"/>
<feature type="transmembrane region" description="Helical" evidence="1">
    <location>
        <begin position="56"/>
        <end position="74"/>
    </location>
</feature>
<dbReference type="Proteomes" id="UP000053528">
    <property type="component" value="Unassembled WGS sequence"/>
</dbReference>
<accession>A0A096AEP3</accession>
<sequence>MEPVNALNKIFASIFSLVAGIVGSRVLENVWAQVTGADAPTKKNKEAREEASATRVALFAAISAGMMALIQTSIEQGSKKAAKRSKDNPEEI</sequence>
<dbReference type="EMBL" id="JRNH01000032">
    <property type="protein sequence ID" value="KGF19409.1"/>
    <property type="molecule type" value="Genomic_DNA"/>
</dbReference>
<gene>
    <name evidence="2" type="ORF">HMPREF2128_09935</name>
</gene>
<evidence type="ECO:0000313" key="3">
    <source>
        <dbReference type="Proteomes" id="UP000053528"/>
    </source>
</evidence>
<keyword evidence="1" id="KW-0812">Transmembrane</keyword>
<keyword evidence="1" id="KW-0472">Membrane</keyword>
<dbReference type="InterPro" id="IPR025329">
    <property type="entry name" value="DUF4235"/>
</dbReference>
<name>A0A096AEP3_9MICC</name>
<dbReference type="Pfam" id="PF14019">
    <property type="entry name" value="DUF4235"/>
    <property type="match status" value="1"/>
</dbReference>
<evidence type="ECO:0000313" key="2">
    <source>
        <dbReference type="EMBL" id="KGF19409.1"/>
    </source>
</evidence>
<evidence type="ECO:0008006" key="4">
    <source>
        <dbReference type="Google" id="ProtNLM"/>
    </source>
</evidence>
<comment type="caution">
    <text evidence="2">The sequence shown here is derived from an EMBL/GenBank/DDBJ whole genome shotgun (WGS) entry which is preliminary data.</text>
</comment>
<evidence type="ECO:0000256" key="1">
    <source>
        <dbReference type="SAM" id="Phobius"/>
    </source>
</evidence>
<protein>
    <recommendedName>
        <fullName evidence="4">DUF4235 domain-containing protein</fullName>
    </recommendedName>
</protein>
<dbReference type="AlphaFoldDB" id="A0A096AEP3"/>
<organism evidence="2 3">
    <name type="scientific">Pseudoglutamicibacter albus DNF00011</name>
    <dbReference type="NCBI Taxonomy" id="1401063"/>
    <lineage>
        <taxon>Bacteria</taxon>
        <taxon>Bacillati</taxon>
        <taxon>Actinomycetota</taxon>
        <taxon>Actinomycetes</taxon>
        <taxon>Micrococcales</taxon>
        <taxon>Micrococcaceae</taxon>
        <taxon>Pseudoglutamicibacter</taxon>
    </lineage>
</organism>
<keyword evidence="1" id="KW-1133">Transmembrane helix</keyword>